<dbReference type="PANTHER" id="PTHR11360:SF284">
    <property type="entry name" value="EG:103B4.3 PROTEIN-RELATED"/>
    <property type="match status" value="1"/>
</dbReference>
<evidence type="ECO:0000256" key="3">
    <source>
        <dbReference type="SAM" id="Phobius"/>
    </source>
</evidence>
<feature type="transmembrane region" description="Helical" evidence="3">
    <location>
        <begin position="179"/>
        <end position="198"/>
    </location>
</feature>
<dbReference type="SUPFAM" id="SSF103473">
    <property type="entry name" value="MFS general substrate transporter"/>
    <property type="match status" value="1"/>
</dbReference>
<feature type="transmembrane region" description="Helical" evidence="3">
    <location>
        <begin position="343"/>
        <end position="360"/>
    </location>
</feature>
<dbReference type="Pfam" id="PF07690">
    <property type="entry name" value="MFS_1"/>
    <property type="match status" value="1"/>
</dbReference>
<comment type="similarity">
    <text evidence="2">Belongs to the major facilitator superfamily. Monocarboxylate porter (TC 2.A.1.13) family.</text>
</comment>
<feature type="transmembrane region" description="Helical" evidence="3">
    <location>
        <begin position="50"/>
        <end position="72"/>
    </location>
</feature>
<dbReference type="InterPro" id="IPR020846">
    <property type="entry name" value="MFS_dom"/>
</dbReference>
<dbReference type="GO" id="GO:0016020">
    <property type="term" value="C:membrane"/>
    <property type="evidence" value="ECO:0007669"/>
    <property type="project" value="UniProtKB-SubCell"/>
</dbReference>
<feature type="domain" description="Major facilitator superfamily (MFS) profile" evidence="4">
    <location>
        <begin position="53"/>
        <end position="435"/>
    </location>
</feature>
<feature type="transmembrane region" description="Helical" evidence="3">
    <location>
        <begin position="123"/>
        <end position="141"/>
    </location>
</feature>
<dbReference type="GO" id="GO:0022857">
    <property type="term" value="F:transmembrane transporter activity"/>
    <property type="evidence" value="ECO:0007669"/>
    <property type="project" value="InterPro"/>
</dbReference>
<dbReference type="AlphaFoldDB" id="A0A2T9Z5V4"/>
<keyword evidence="3" id="KW-0812">Transmembrane</keyword>
<comment type="caution">
    <text evidence="5">The sequence shown here is derived from an EMBL/GenBank/DDBJ whole genome shotgun (WGS) entry which is preliminary data.</text>
</comment>
<evidence type="ECO:0000259" key="4">
    <source>
        <dbReference type="PROSITE" id="PS50850"/>
    </source>
</evidence>
<dbReference type="Proteomes" id="UP000245699">
    <property type="component" value="Unassembled WGS sequence"/>
</dbReference>
<keyword evidence="3" id="KW-0472">Membrane</keyword>
<feature type="transmembrane region" description="Helical" evidence="3">
    <location>
        <begin position="147"/>
        <end position="172"/>
    </location>
</feature>
<feature type="transmembrane region" description="Helical" evidence="3">
    <location>
        <begin position="286"/>
        <end position="304"/>
    </location>
</feature>
<keyword evidence="3" id="KW-1133">Transmembrane helix</keyword>
<dbReference type="PANTHER" id="PTHR11360">
    <property type="entry name" value="MONOCARBOXYLATE TRANSPORTER"/>
    <property type="match status" value="1"/>
</dbReference>
<protein>
    <recommendedName>
        <fullName evidence="4">Major facilitator superfamily (MFS) profile domain-containing protein</fullName>
    </recommendedName>
</protein>
<evidence type="ECO:0000313" key="5">
    <source>
        <dbReference type="EMBL" id="PVU99931.1"/>
    </source>
</evidence>
<evidence type="ECO:0000256" key="1">
    <source>
        <dbReference type="ARBA" id="ARBA00004141"/>
    </source>
</evidence>
<feature type="transmembrane region" description="Helical" evidence="3">
    <location>
        <begin position="251"/>
        <end position="274"/>
    </location>
</feature>
<evidence type="ECO:0000313" key="6">
    <source>
        <dbReference type="Proteomes" id="UP000245699"/>
    </source>
</evidence>
<accession>A0A2T9Z5V4</accession>
<evidence type="ECO:0000256" key="2">
    <source>
        <dbReference type="ARBA" id="ARBA00006727"/>
    </source>
</evidence>
<organism evidence="5 6">
    <name type="scientific">Furculomyces boomerangus</name>
    <dbReference type="NCBI Taxonomy" id="61424"/>
    <lineage>
        <taxon>Eukaryota</taxon>
        <taxon>Fungi</taxon>
        <taxon>Fungi incertae sedis</taxon>
        <taxon>Zoopagomycota</taxon>
        <taxon>Kickxellomycotina</taxon>
        <taxon>Harpellomycetes</taxon>
        <taxon>Harpellales</taxon>
        <taxon>Harpellaceae</taxon>
        <taxon>Furculomyces</taxon>
    </lineage>
</organism>
<dbReference type="Gene3D" id="1.20.1250.20">
    <property type="entry name" value="MFS general substrate transporter like domains"/>
    <property type="match status" value="2"/>
</dbReference>
<feature type="transmembrane region" description="Helical" evidence="3">
    <location>
        <begin position="380"/>
        <end position="400"/>
    </location>
</feature>
<sequence>MNKKPIDKGSEINKFSSSFEKIFKLNKETVPNNKNDRGNMENIPLPDTGYAWVILCAGFINFVIAFGGFNAFGVFQTYYLQTIFKSVPAETVSWIGTVTISTTLVGSLGVVPMVRMFGFRNSALIASIVGAVGLVLCSFATKVWHLVIFQGIIYGFASAVSFNISVIMVTLWFEKQKGFAIGLMNSGGGIGALILVPIVTSTVNGIGIKWSFRILAIIFLISTGTGAMFFKVRFPFKPNKKILDFSLFRDPFTVLLLIAGFTMQIAYTIPLMYFPSSLVALGKPQTFASNFIMVYSAVSIIRRISAGKFLDILGPLNILVVCHAISAVATFALWYSVKNFGSYISFYVIYGFFGINFFSITPAMNAGHYPLSRIPQVNSLMFLVVGIATLVSVPIIGMVFQKYGHRESFQEIIAISGTCYVISFLALLTLRFYLRKKDPKYKSGPI</sequence>
<feature type="transmembrane region" description="Helical" evidence="3">
    <location>
        <begin position="210"/>
        <end position="230"/>
    </location>
</feature>
<feature type="transmembrane region" description="Helical" evidence="3">
    <location>
        <begin position="316"/>
        <end position="337"/>
    </location>
</feature>
<feature type="transmembrane region" description="Helical" evidence="3">
    <location>
        <begin position="92"/>
        <end position="111"/>
    </location>
</feature>
<name>A0A2T9Z5V4_9FUNG</name>
<comment type="subcellular location">
    <subcellularLocation>
        <location evidence="1">Membrane</location>
        <topology evidence="1">Multi-pass membrane protein</topology>
    </subcellularLocation>
</comment>
<dbReference type="InterPro" id="IPR050327">
    <property type="entry name" value="Proton-linked_MCT"/>
</dbReference>
<reference evidence="5 6" key="1">
    <citation type="journal article" date="2018" name="MBio">
        <title>Comparative Genomics Reveals the Core Gene Toolbox for the Fungus-Insect Symbiosis.</title>
        <authorList>
            <person name="Wang Y."/>
            <person name="Stata M."/>
            <person name="Wang W."/>
            <person name="Stajich J.E."/>
            <person name="White M.M."/>
            <person name="Moncalvo J.M."/>
        </authorList>
    </citation>
    <scope>NUCLEOTIDE SEQUENCE [LARGE SCALE GENOMIC DNA]</scope>
    <source>
        <strain evidence="5 6">AUS-77-4</strain>
    </source>
</reference>
<dbReference type="InterPro" id="IPR036259">
    <property type="entry name" value="MFS_trans_sf"/>
</dbReference>
<keyword evidence="6" id="KW-1185">Reference proteome</keyword>
<proteinExistence type="inferred from homology"/>
<dbReference type="EMBL" id="MBFT01000011">
    <property type="protein sequence ID" value="PVU99931.1"/>
    <property type="molecule type" value="Genomic_DNA"/>
</dbReference>
<feature type="transmembrane region" description="Helical" evidence="3">
    <location>
        <begin position="412"/>
        <end position="434"/>
    </location>
</feature>
<dbReference type="OrthoDB" id="6499973at2759"/>
<dbReference type="InterPro" id="IPR011701">
    <property type="entry name" value="MFS"/>
</dbReference>
<dbReference type="PROSITE" id="PS50850">
    <property type="entry name" value="MFS"/>
    <property type="match status" value="1"/>
</dbReference>
<gene>
    <name evidence="5" type="ORF">BB559_000255</name>
</gene>